<dbReference type="AlphaFoldDB" id="A0A240EMM3"/>
<keyword evidence="3" id="KW-1185">Reference proteome</keyword>
<evidence type="ECO:0000313" key="2">
    <source>
        <dbReference type="EMBL" id="SNX49220.1"/>
    </source>
</evidence>
<proteinExistence type="predicted"/>
<dbReference type="EMBL" id="OANU01000053">
    <property type="protein sequence ID" value="SNX49220.1"/>
    <property type="molecule type" value="Genomic_DNA"/>
</dbReference>
<evidence type="ECO:0000313" key="3">
    <source>
        <dbReference type="Proteomes" id="UP000219336"/>
    </source>
</evidence>
<reference evidence="3" key="1">
    <citation type="submission" date="2016-06" db="EMBL/GenBank/DDBJ databases">
        <authorList>
            <person name="Rodrigo-Torres L."/>
            <person name="Arahal R.D."/>
            <person name="Lucena T."/>
        </authorList>
    </citation>
    <scope>NUCLEOTIDE SEQUENCE [LARGE SCALE GENOMIC DNA]</scope>
    <source>
        <strain evidence="3">CECT8203</strain>
    </source>
</reference>
<organism evidence="2 3">
    <name type="scientific">Vibrio thalassae</name>
    <dbReference type="NCBI Taxonomy" id="1243014"/>
    <lineage>
        <taxon>Bacteria</taxon>
        <taxon>Pseudomonadati</taxon>
        <taxon>Pseudomonadota</taxon>
        <taxon>Gammaproteobacteria</taxon>
        <taxon>Vibrionales</taxon>
        <taxon>Vibrionaceae</taxon>
        <taxon>Vibrio</taxon>
    </lineage>
</organism>
<name>A0A240EMM3_9VIBR</name>
<protein>
    <submittedName>
        <fullName evidence="2">Uncharacterized protein</fullName>
    </submittedName>
</protein>
<dbReference type="Proteomes" id="UP000219336">
    <property type="component" value="Unassembled WGS sequence"/>
</dbReference>
<dbReference type="OrthoDB" id="5816855at2"/>
<dbReference type="RefSeq" id="WP_096994392.1">
    <property type="nucleotide sequence ID" value="NZ_JBHSII010000001.1"/>
</dbReference>
<feature type="compositionally biased region" description="Basic and acidic residues" evidence="1">
    <location>
        <begin position="92"/>
        <end position="102"/>
    </location>
</feature>
<accession>A0A240EMM3</accession>
<evidence type="ECO:0000256" key="1">
    <source>
        <dbReference type="SAM" id="MobiDB-lite"/>
    </source>
</evidence>
<sequence>MGKFTAKDIEYYGESDGVHKWQASSGQPYYWHPDWLHVAEDEIGLHPKQALEVNDKETATKEHAVSAIVKHLNEWLKDKLAHNSDIETQATKSEHESKGHDD</sequence>
<feature type="region of interest" description="Disordered" evidence="1">
    <location>
        <begin position="81"/>
        <end position="102"/>
    </location>
</feature>
<gene>
    <name evidence="2" type="ORF">VTH8203_02863</name>
</gene>